<dbReference type="InterPro" id="IPR006750">
    <property type="entry name" value="YdcZ"/>
</dbReference>
<evidence type="ECO:0008006" key="4">
    <source>
        <dbReference type="Google" id="ProtNLM"/>
    </source>
</evidence>
<feature type="transmembrane region" description="Helical" evidence="1">
    <location>
        <begin position="81"/>
        <end position="113"/>
    </location>
</feature>
<organism evidence="2 3">
    <name type="scientific">Aureimonas glaciei</name>
    <dbReference type="NCBI Taxonomy" id="1776957"/>
    <lineage>
        <taxon>Bacteria</taxon>
        <taxon>Pseudomonadati</taxon>
        <taxon>Pseudomonadota</taxon>
        <taxon>Alphaproteobacteria</taxon>
        <taxon>Hyphomicrobiales</taxon>
        <taxon>Aurantimonadaceae</taxon>
        <taxon>Aureimonas</taxon>
    </lineage>
</organism>
<dbReference type="AlphaFoldDB" id="A0A916Y5J8"/>
<comment type="caution">
    <text evidence="2">The sequence shown here is derived from an EMBL/GenBank/DDBJ whole genome shotgun (WGS) entry which is preliminary data.</text>
</comment>
<dbReference type="PANTHER" id="PTHR34821">
    <property type="entry name" value="INNER MEMBRANE PROTEIN YDCZ"/>
    <property type="match status" value="1"/>
</dbReference>
<dbReference type="Pfam" id="PF04657">
    <property type="entry name" value="DMT_YdcZ"/>
    <property type="match status" value="1"/>
</dbReference>
<feature type="transmembrane region" description="Helical" evidence="1">
    <location>
        <begin position="40"/>
        <end position="60"/>
    </location>
</feature>
<keyword evidence="1" id="KW-1133">Transmembrane helix</keyword>
<proteinExistence type="predicted"/>
<protein>
    <recommendedName>
        <fullName evidence="4">DMT family transporter</fullName>
    </recommendedName>
</protein>
<name>A0A916Y5J8_9HYPH</name>
<evidence type="ECO:0000256" key="1">
    <source>
        <dbReference type="SAM" id="Phobius"/>
    </source>
</evidence>
<accession>A0A916Y5J8</accession>
<feature type="transmembrane region" description="Helical" evidence="1">
    <location>
        <begin position="133"/>
        <end position="149"/>
    </location>
</feature>
<evidence type="ECO:0000313" key="3">
    <source>
        <dbReference type="Proteomes" id="UP000613160"/>
    </source>
</evidence>
<dbReference type="EMBL" id="BMJJ01000010">
    <property type="protein sequence ID" value="GGD31442.1"/>
    <property type="molecule type" value="Genomic_DNA"/>
</dbReference>
<sequence length="151" mass="15721">MQSMLSLALAAALAITAGISIVIQQALNTNMRVALSSAAWSGFVSYAVGTACMLVLALALRDPIPSASLATRIPWWAWSGGMFGAIFIGIAIFLVPHLGAATFIALLVAGQMIGSVTFDHFGWLGLTQRPADLSRLAGIALVIGGVVLIRR</sequence>
<reference evidence="2" key="1">
    <citation type="journal article" date="2014" name="Int. J. Syst. Evol. Microbiol.">
        <title>Complete genome sequence of Corynebacterium casei LMG S-19264T (=DSM 44701T), isolated from a smear-ripened cheese.</title>
        <authorList>
            <consortium name="US DOE Joint Genome Institute (JGI-PGF)"/>
            <person name="Walter F."/>
            <person name="Albersmeier A."/>
            <person name="Kalinowski J."/>
            <person name="Ruckert C."/>
        </authorList>
    </citation>
    <scope>NUCLEOTIDE SEQUENCE</scope>
    <source>
        <strain evidence="2">CGMCC 1.15493</strain>
    </source>
</reference>
<keyword evidence="1" id="KW-0812">Transmembrane</keyword>
<keyword evidence="1" id="KW-0472">Membrane</keyword>
<reference evidence="2" key="2">
    <citation type="submission" date="2020-09" db="EMBL/GenBank/DDBJ databases">
        <authorList>
            <person name="Sun Q."/>
            <person name="Zhou Y."/>
        </authorList>
    </citation>
    <scope>NUCLEOTIDE SEQUENCE</scope>
    <source>
        <strain evidence="2">CGMCC 1.15493</strain>
    </source>
</reference>
<dbReference type="Proteomes" id="UP000613160">
    <property type="component" value="Unassembled WGS sequence"/>
</dbReference>
<dbReference type="PANTHER" id="PTHR34821:SF2">
    <property type="entry name" value="INNER MEMBRANE PROTEIN YDCZ"/>
    <property type="match status" value="1"/>
</dbReference>
<evidence type="ECO:0000313" key="2">
    <source>
        <dbReference type="EMBL" id="GGD31442.1"/>
    </source>
</evidence>
<gene>
    <name evidence="2" type="ORF">GCM10011335_38090</name>
</gene>
<keyword evidence="3" id="KW-1185">Reference proteome</keyword>
<dbReference type="GO" id="GO:0005886">
    <property type="term" value="C:plasma membrane"/>
    <property type="evidence" value="ECO:0007669"/>
    <property type="project" value="TreeGrafter"/>
</dbReference>